<evidence type="ECO:0000256" key="2">
    <source>
        <dbReference type="ARBA" id="ARBA00022676"/>
    </source>
</evidence>
<reference evidence="5 6" key="1">
    <citation type="submission" date="2018-10" db="EMBL/GenBank/DDBJ databases">
        <title>Characterization and genome analysis of a novel bacterium Sphingobium yanoikuyae SJTF8 capable of degrading PAHs.</title>
        <authorList>
            <person name="Yin C."/>
            <person name="Xiong W."/>
            <person name="Liang R."/>
        </authorList>
    </citation>
    <scope>NUCLEOTIDE SEQUENCE [LARGE SCALE GENOMIC DNA]</scope>
    <source>
        <strain evidence="5 6">SJTF8</strain>
    </source>
</reference>
<dbReference type="AlphaFoldDB" id="A0A3G2UQ29"/>
<dbReference type="PANTHER" id="PTHR43179">
    <property type="entry name" value="RHAMNOSYLTRANSFERASE WBBL"/>
    <property type="match status" value="1"/>
</dbReference>
<sequence>MFSITKRAEMPPLLSANRAVRGRFALRVISNVSSADAHPSLDPRPCVDQPLICSIYVSDYITSRRRGDFVTMPSFSILVLIVCRNRREMTIAAIERIKRQRGAAISVAIAVFDDASTDGTPEAITERHPDVLLVHGDGAAFWNGGLYQLWSEVRDVPVDAFLWLNDDTFLDEDALARIMTAWDTVADSDQRTILVGATRDEDGTVSYSGYDVVRTPLAFRLQRVLPHATATTPVTTFNGNSVLIGRGVVEAIGINDPGFFHNLGDVDYGLRAREAGIPVLLLPGTLGMCESNVAKRDRGYGSPQLSVWDQWRKVNTHHGLHRQSWWRFTRRHSGKWWLLHFALPYRHLFRVWKWKSSSQ</sequence>
<dbReference type="InterPro" id="IPR001173">
    <property type="entry name" value="Glyco_trans_2-like"/>
</dbReference>
<dbReference type="PANTHER" id="PTHR43179:SF12">
    <property type="entry name" value="GALACTOFURANOSYLTRANSFERASE GLFT2"/>
    <property type="match status" value="1"/>
</dbReference>
<dbReference type="EMBL" id="CP033230">
    <property type="protein sequence ID" value="AYO77226.1"/>
    <property type="molecule type" value="Genomic_DNA"/>
</dbReference>
<keyword evidence="2" id="KW-0328">Glycosyltransferase</keyword>
<comment type="similarity">
    <text evidence="1">Belongs to the glycosyltransferase 2 family.</text>
</comment>
<feature type="domain" description="Glycosyltransferase 2-like" evidence="4">
    <location>
        <begin position="79"/>
        <end position="184"/>
    </location>
</feature>
<dbReference type="Gene3D" id="3.90.550.10">
    <property type="entry name" value="Spore Coat Polysaccharide Biosynthesis Protein SpsA, Chain A"/>
    <property type="match status" value="1"/>
</dbReference>
<evidence type="ECO:0000256" key="3">
    <source>
        <dbReference type="ARBA" id="ARBA00022679"/>
    </source>
</evidence>
<evidence type="ECO:0000313" key="5">
    <source>
        <dbReference type="EMBL" id="AYO77226.1"/>
    </source>
</evidence>
<accession>A0A3G2UQ29</accession>
<evidence type="ECO:0000313" key="6">
    <source>
        <dbReference type="Proteomes" id="UP000280708"/>
    </source>
</evidence>
<evidence type="ECO:0000259" key="4">
    <source>
        <dbReference type="Pfam" id="PF00535"/>
    </source>
</evidence>
<dbReference type="InterPro" id="IPR029044">
    <property type="entry name" value="Nucleotide-diphossugar_trans"/>
</dbReference>
<gene>
    <name evidence="5" type="ORF">EBF16_10180</name>
</gene>
<evidence type="ECO:0000256" key="1">
    <source>
        <dbReference type="ARBA" id="ARBA00006739"/>
    </source>
</evidence>
<proteinExistence type="inferred from homology"/>
<dbReference type="Proteomes" id="UP000280708">
    <property type="component" value="Chromosome"/>
</dbReference>
<organism evidence="5 6">
    <name type="scientific">Sphingobium yanoikuyae</name>
    <name type="common">Sphingomonas yanoikuyae</name>
    <dbReference type="NCBI Taxonomy" id="13690"/>
    <lineage>
        <taxon>Bacteria</taxon>
        <taxon>Pseudomonadati</taxon>
        <taxon>Pseudomonadota</taxon>
        <taxon>Alphaproteobacteria</taxon>
        <taxon>Sphingomonadales</taxon>
        <taxon>Sphingomonadaceae</taxon>
        <taxon>Sphingobium</taxon>
    </lineage>
</organism>
<dbReference type="SUPFAM" id="SSF53448">
    <property type="entry name" value="Nucleotide-diphospho-sugar transferases"/>
    <property type="match status" value="1"/>
</dbReference>
<dbReference type="Pfam" id="PF00535">
    <property type="entry name" value="Glycos_transf_2"/>
    <property type="match status" value="1"/>
</dbReference>
<dbReference type="GO" id="GO:0016757">
    <property type="term" value="F:glycosyltransferase activity"/>
    <property type="evidence" value="ECO:0007669"/>
    <property type="project" value="UniProtKB-KW"/>
</dbReference>
<keyword evidence="3 5" id="KW-0808">Transferase</keyword>
<name>A0A3G2UQ29_SPHYA</name>
<protein>
    <submittedName>
        <fullName evidence="5">Glycosyltransferase family 2 protein</fullName>
    </submittedName>
</protein>